<sequence length="156" mass="17907">MPLLAILINFFDFFKSRIKSKPNQDIYMHSQENNSLRLLDREYRKNIVLEELFVKVTEAGDDEYLRAAMGLCDVILEGDTILIKITNSFTISIKIDSVVNLKLIERTSDESMKIILTFVDEENQLTVEITSAKITVKEAEDHIADVFEKISVVFSN</sequence>
<evidence type="ECO:0000313" key="1">
    <source>
        <dbReference type="EMBL" id="MBU9720035.1"/>
    </source>
</evidence>
<accession>A0ABS6JN99</accession>
<comment type="caution">
    <text evidence="1">The sequence shown here is derived from an EMBL/GenBank/DDBJ whole genome shotgun (WGS) entry which is preliminary data.</text>
</comment>
<evidence type="ECO:0000313" key="2">
    <source>
        <dbReference type="Proteomes" id="UP000790580"/>
    </source>
</evidence>
<dbReference type="RefSeq" id="WP_088075193.1">
    <property type="nucleotide sequence ID" value="NZ_JAHQCR010000010.1"/>
</dbReference>
<reference evidence="1 2" key="1">
    <citation type="submission" date="2021-06" db="EMBL/GenBank/DDBJ databases">
        <title>Bacillus sp. RD4P76, an endophyte from a halophyte.</title>
        <authorList>
            <person name="Sun J.-Q."/>
        </authorList>
    </citation>
    <scope>NUCLEOTIDE SEQUENCE [LARGE SCALE GENOMIC DNA]</scope>
    <source>
        <strain evidence="1 2">JCM 17098</strain>
    </source>
</reference>
<name>A0ABS6JN99_9BACI</name>
<protein>
    <submittedName>
        <fullName evidence="1">Uncharacterized protein</fullName>
    </submittedName>
</protein>
<proteinExistence type="predicted"/>
<keyword evidence="2" id="KW-1185">Reference proteome</keyword>
<gene>
    <name evidence="1" type="ORF">KS407_01095</name>
</gene>
<dbReference type="Proteomes" id="UP000790580">
    <property type="component" value="Unassembled WGS sequence"/>
</dbReference>
<organism evidence="1 2">
    <name type="scientific">Evansella alkalicola</name>
    <dbReference type="NCBI Taxonomy" id="745819"/>
    <lineage>
        <taxon>Bacteria</taxon>
        <taxon>Bacillati</taxon>
        <taxon>Bacillota</taxon>
        <taxon>Bacilli</taxon>
        <taxon>Bacillales</taxon>
        <taxon>Bacillaceae</taxon>
        <taxon>Evansella</taxon>
    </lineage>
</organism>
<dbReference type="EMBL" id="JAHQCR010000010">
    <property type="protein sequence ID" value="MBU9720035.1"/>
    <property type="molecule type" value="Genomic_DNA"/>
</dbReference>